<feature type="non-terminal residue" evidence="2">
    <location>
        <position position="1"/>
    </location>
</feature>
<organism evidence="2 3">
    <name type="scientific">Parasponia andersonii</name>
    <name type="common">Sponia andersonii</name>
    <dbReference type="NCBI Taxonomy" id="3476"/>
    <lineage>
        <taxon>Eukaryota</taxon>
        <taxon>Viridiplantae</taxon>
        <taxon>Streptophyta</taxon>
        <taxon>Embryophyta</taxon>
        <taxon>Tracheophyta</taxon>
        <taxon>Spermatophyta</taxon>
        <taxon>Magnoliopsida</taxon>
        <taxon>eudicotyledons</taxon>
        <taxon>Gunneridae</taxon>
        <taxon>Pentapetalae</taxon>
        <taxon>rosids</taxon>
        <taxon>fabids</taxon>
        <taxon>Rosales</taxon>
        <taxon>Cannabaceae</taxon>
        <taxon>Parasponia</taxon>
    </lineage>
</organism>
<reference evidence="3" key="1">
    <citation type="submission" date="2016-06" db="EMBL/GenBank/DDBJ databases">
        <title>Parallel loss of symbiosis genes in relatives of nitrogen-fixing non-legume Parasponia.</title>
        <authorList>
            <person name="Van Velzen R."/>
            <person name="Holmer R."/>
            <person name="Bu F."/>
            <person name="Rutten L."/>
            <person name="Van Zeijl A."/>
            <person name="Liu W."/>
            <person name="Santuari L."/>
            <person name="Cao Q."/>
            <person name="Sharma T."/>
            <person name="Shen D."/>
            <person name="Roswanjaya Y."/>
            <person name="Wardhani T."/>
            <person name="Kalhor M.S."/>
            <person name="Jansen J."/>
            <person name="Van den Hoogen J."/>
            <person name="Gungor B."/>
            <person name="Hartog M."/>
            <person name="Hontelez J."/>
            <person name="Verver J."/>
            <person name="Yang W.-C."/>
            <person name="Schijlen E."/>
            <person name="Repin R."/>
            <person name="Schilthuizen M."/>
            <person name="Schranz E."/>
            <person name="Heidstra R."/>
            <person name="Miyata K."/>
            <person name="Fedorova E."/>
            <person name="Kohlen W."/>
            <person name="Bisseling T."/>
            <person name="Smit S."/>
            <person name="Geurts R."/>
        </authorList>
    </citation>
    <scope>NUCLEOTIDE SEQUENCE [LARGE SCALE GENOMIC DNA]</scope>
    <source>
        <strain evidence="3">cv. WU1-14</strain>
    </source>
</reference>
<comment type="caution">
    <text evidence="2">The sequence shown here is derived from an EMBL/GenBank/DDBJ whole genome shotgun (WGS) entry which is preliminary data.</text>
</comment>
<protein>
    <submittedName>
        <fullName evidence="2">Uncharacterized protein</fullName>
    </submittedName>
</protein>
<name>A0A2P5AQU2_PARAD</name>
<proteinExistence type="predicted"/>
<feature type="region of interest" description="Disordered" evidence="1">
    <location>
        <begin position="1"/>
        <end position="37"/>
    </location>
</feature>
<dbReference type="Proteomes" id="UP000237105">
    <property type="component" value="Unassembled WGS sequence"/>
</dbReference>
<evidence type="ECO:0000313" key="2">
    <source>
        <dbReference type="EMBL" id="PON38919.1"/>
    </source>
</evidence>
<accession>A0A2P5AQU2</accession>
<dbReference type="EMBL" id="JXTB01000481">
    <property type="protein sequence ID" value="PON38919.1"/>
    <property type="molecule type" value="Genomic_DNA"/>
</dbReference>
<keyword evidence="3" id="KW-1185">Reference proteome</keyword>
<evidence type="ECO:0000256" key="1">
    <source>
        <dbReference type="SAM" id="MobiDB-lite"/>
    </source>
</evidence>
<sequence length="69" mass="7496">TLSLSLVLTRSAEGEEEAAATSHNRPPEQPTGGAPPCHAKLMLTSCHRRCQRRGSVPSRISRSRSLFDP</sequence>
<evidence type="ECO:0000313" key="3">
    <source>
        <dbReference type="Proteomes" id="UP000237105"/>
    </source>
</evidence>
<gene>
    <name evidence="2" type="ORF">PanWU01x14_308940</name>
</gene>
<dbReference type="AlphaFoldDB" id="A0A2P5AQU2"/>